<organism evidence="8 9">
    <name type="scientific">Phyllotreta striolata</name>
    <name type="common">Striped flea beetle</name>
    <name type="synonym">Crioceris striolata</name>
    <dbReference type="NCBI Taxonomy" id="444603"/>
    <lineage>
        <taxon>Eukaryota</taxon>
        <taxon>Metazoa</taxon>
        <taxon>Ecdysozoa</taxon>
        <taxon>Arthropoda</taxon>
        <taxon>Hexapoda</taxon>
        <taxon>Insecta</taxon>
        <taxon>Pterygota</taxon>
        <taxon>Neoptera</taxon>
        <taxon>Endopterygota</taxon>
        <taxon>Coleoptera</taxon>
        <taxon>Polyphaga</taxon>
        <taxon>Cucujiformia</taxon>
        <taxon>Chrysomeloidea</taxon>
        <taxon>Chrysomelidae</taxon>
        <taxon>Galerucinae</taxon>
        <taxon>Alticini</taxon>
        <taxon>Phyllotreta</taxon>
    </lineage>
</organism>
<dbReference type="OrthoDB" id="10061449at2759"/>
<comment type="similarity">
    <text evidence="1">Belongs to the peptidase S1 family.</text>
</comment>
<dbReference type="PANTHER" id="PTHR24276:SF98">
    <property type="entry name" value="FI18310P1-RELATED"/>
    <property type="match status" value="1"/>
</dbReference>
<keyword evidence="2" id="KW-0645">Protease</keyword>
<evidence type="ECO:0000313" key="8">
    <source>
        <dbReference type="EMBL" id="CAG9863979.1"/>
    </source>
</evidence>
<evidence type="ECO:0000256" key="1">
    <source>
        <dbReference type="ARBA" id="ARBA00007664"/>
    </source>
</evidence>
<keyword evidence="6" id="KW-0732">Signal</keyword>
<dbReference type="InterPro" id="IPR043504">
    <property type="entry name" value="Peptidase_S1_PA_chymotrypsin"/>
</dbReference>
<dbReference type="AlphaFoldDB" id="A0A9N9TS41"/>
<dbReference type="PROSITE" id="PS50240">
    <property type="entry name" value="TRYPSIN_DOM"/>
    <property type="match status" value="1"/>
</dbReference>
<keyword evidence="5" id="KW-1015">Disulfide bond</keyword>
<keyword evidence="3" id="KW-0378">Hydrolase</keyword>
<feature type="signal peptide" evidence="6">
    <location>
        <begin position="1"/>
        <end position="20"/>
    </location>
</feature>
<dbReference type="InterPro" id="IPR001314">
    <property type="entry name" value="Peptidase_S1A"/>
</dbReference>
<evidence type="ECO:0000256" key="2">
    <source>
        <dbReference type="ARBA" id="ARBA00022670"/>
    </source>
</evidence>
<dbReference type="SMART" id="SM00020">
    <property type="entry name" value="Tryp_SPc"/>
    <property type="match status" value="1"/>
</dbReference>
<dbReference type="InterPro" id="IPR009003">
    <property type="entry name" value="Peptidase_S1_PA"/>
</dbReference>
<feature type="domain" description="Peptidase S1" evidence="7">
    <location>
        <begin position="19"/>
        <end position="262"/>
    </location>
</feature>
<evidence type="ECO:0000313" key="9">
    <source>
        <dbReference type="Proteomes" id="UP001153712"/>
    </source>
</evidence>
<protein>
    <recommendedName>
        <fullName evidence="7">Peptidase S1 domain-containing protein</fullName>
    </recommendedName>
</protein>
<dbReference type="FunFam" id="2.40.10.10:FF:000068">
    <property type="entry name" value="transmembrane protease serine 2"/>
    <property type="match status" value="1"/>
</dbReference>
<accession>A0A9N9TS41</accession>
<evidence type="ECO:0000256" key="3">
    <source>
        <dbReference type="ARBA" id="ARBA00022801"/>
    </source>
</evidence>
<dbReference type="PANTHER" id="PTHR24276">
    <property type="entry name" value="POLYSERASE-RELATED"/>
    <property type="match status" value="1"/>
</dbReference>
<keyword evidence="4" id="KW-0720">Serine protease</keyword>
<dbReference type="Pfam" id="PF00089">
    <property type="entry name" value="Trypsin"/>
    <property type="match status" value="1"/>
</dbReference>
<dbReference type="EMBL" id="OU900100">
    <property type="protein sequence ID" value="CAG9863979.1"/>
    <property type="molecule type" value="Genomic_DNA"/>
</dbReference>
<reference evidence="8" key="1">
    <citation type="submission" date="2022-01" db="EMBL/GenBank/DDBJ databases">
        <authorList>
            <person name="King R."/>
        </authorList>
    </citation>
    <scope>NUCLEOTIDE SEQUENCE</scope>
</reference>
<dbReference type="InterPro" id="IPR050430">
    <property type="entry name" value="Peptidase_S1"/>
</dbReference>
<dbReference type="Gene3D" id="2.40.10.10">
    <property type="entry name" value="Trypsin-like serine proteases"/>
    <property type="match status" value="1"/>
</dbReference>
<proteinExistence type="inferred from homology"/>
<dbReference type="PRINTS" id="PR00722">
    <property type="entry name" value="CHYMOTRYPSIN"/>
</dbReference>
<gene>
    <name evidence="8" type="ORF">PHYEVI_LOCUS10248</name>
</gene>
<evidence type="ECO:0000256" key="4">
    <source>
        <dbReference type="ARBA" id="ARBA00022825"/>
    </source>
</evidence>
<evidence type="ECO:0000256" key="6">
    <source>
        <dbReference type="SAM" id="SignalP"/>
    </source>
</evidence>
<evidence type="ECO:0000259" key="7">
    <source>
        <dbReference type="PROSITE" id="PS50240"/>
    </source>
</evidence>
<keyword evidence="9" id="KW-1185">Reference proteome</keyword>
<dbReference type="InterPro" id="IPR001254">
    <property type="entry name" value="Trypsin_dom"/>
</dbReference>
<dbReference type="CDD" id="cd00190">
    <property type="entry name" value="Tryp_SPc"/>
    <property type="match status" value="1"/>
</dbReference>
<name>A0A9N9TS41_PHYSR</name>
<dbReference type="Proteomes" id="UP001153712">
    <property type="component" value="Chromosome 7"/>
</dbReference>
<dbReference type="SUPFAM" id="SSF50494">
    <property type="entry name" value="Trypsin-like serine proteases"/>
    <property type="match status" value="1"/>
</dbReference>
<dbReference type="GO" id="GO:0004252">
    <property type="term" value="F:serine-type endopeptidase activity"/>
    <property type="evidence" value="ECO:0007669"/>
    <property type="project" value="InterPro"/>
</dbReference>
<dbReference type="GO" id="GO:0006508">
    <property type="term" value="P:proteolysis"/>
    <property type="evidence" value="ECO:0007669"/>
    <property type="project" value="UniProtKB-KW"/>
</dbReference>
<feature type="chain" id="PRO_5040354783" description="Peptidase S1 domain-containing protein" evidence="6">
    <location>
        <begin position="21"/>
        <end position="265"/>
    </location>
</feature>
<sequence length="265" mass="29515">MYKLLFLVLIEVWLPQRALSDPSDASLGDYPYTASLKINSHPYAKAYMHTCGGTILNEEWVLTAASCVDGGTTWETLEAVDVGYVYEFSNARQRIGVDRVVLHPHYNNTQPPSLHNIALIKLDGKITFNESANKIGLPDKGWVPQVARLDFLGWGLRSSLLQHNAVPLLSDKDCMDLIEEYVRDLNGKVPFESETMACTGPDFPDKFIITEGDTGGPLVADGIIYGVLSYRLDFNKRRMEKVPSGVFTEVAPYLSWIIENVGDVN</sequence>
<evidence type="ECO:0000256" key="5">
    <source>
        <dbReference type="ARBA" id="ARBA00023157"/>
    </source>
</evidence>